<keyword evidence="7" id="KW-0460">Magnesium</keyword>
<name>X0X5L9_9ZZZZ</name>
<dbReference type="Gene3D" id="1.10.274.10">
    <property type="entry name" value="PtsI, HPr-binding domain"/>
    <property type="match status" value="1"/>
</dbReference>
<evidence type="ECO:0000256" key="8">
    <source>
        <dbReference type="ARBA" id="ARBA00033235"/>
    </source>
</evidence>
<feature type="non-terminal residue" evidence="12">
    <location>
        <position position="1"/>
    </location>
</feature>
<dbReference type="InterPro" id="IPR000121">
    <property type="entry name" value="PEP_util_C"/>
</dbReference>
<feature type="domain" description="PEP-utilising enzyme C-terminal" evidence="10">
    <location>
        <begin position="195"/>
        <end position="260"/>
    </location>
</feature>
<dbReference type="InterPro" id="IPR036618">
    <property type="entry name" value="PtsI_HPr-bd_sf"/>
</dbReference>
<feature type="non-terminal residue" evidence="12">
    <location>
        <position position="261"/>
    </location>
</feature>
<comment type="caution">
    <text evidence="12">The sequence shown here is derived from an EMBL/GenBank/DDBJ whole genome shotgun (WGS) entry which is preliminary data.</text>
</comment>
<proteinExistence type="inferred from homology"/>
<dbReference type="GO" id="GO:0046872">
    <property type="term" value="F:metal ion binding"/>
    <property type="evidence" value="ECO:0007669"/>
    <property type="project" value="UniProtKB-KW"/>
</dbReference>
<accession>X0X5L9</accession>
<comment type="similarity">
    <text evidence="2">Belongs to the PEP-utilizing enzyme family.</text>
</comment>
<feature type="domain" description="PEP-utilising enzyme mobile" evidence="9">
    <location>
        <begin position="97"/>
        <end position="167"/>
    </location>
</feature>
<reference evidence="12" key="1">
    <citation type="journal article" date="2014" name="Front. Microbiol.">
        <title>High frequency of phylogenetically diverse reductive dehalogenase-homologous genes in deep subseafloor sedimentary metagenomes.</title>
        <authorList>
            <person name="Kawai M."/>
            <person name="Futagami T."/>
            <person name="Toyoda A."/>
            <person name="Takaki Y."/>
            <person name="Nishi S."/>
            <person name="Hori S."/>
            <person name="Arai W."/>
            <person name="Tsubouchi T."/>
            <person name="Morono Y."/>
            <person name="Uchiyama I."/>
            <person name="Ito T."/>
            <person name="Fujiyama A."/>
            <person name="Inagaki F."/>
            <person name="Takami H."/>
        </authorList>
    </citation>
    <scope>NUCLEOTIDE SEQUENCE</scope>
    <source>
        <strain evidence="12">Expedition CK06-06</strain>
    </source>
</reference>
<dbReference type="InterPro" id="IPR036637">
    <property type="entry name" value="Phosphohistidine_dom_sf"/>
</dbReference>
<evidence type="ECO:0000256" key="2">
    <source>
        <dbReference type="ARBA" id="ARBA00007837"/>
    </source>
</evidence>
<dbReference type="InterPro" id="IPR050499">
    <property type="entry name" value="PEP-utilizing_PTS_enzyme"/>
</dbReference>
<evidence type="ECO:0000259" key="10">
    <source>
        <dbReference type="Pfam" id="PF02896"/>
    </source>
</evidence>
<evidence type="ECO:0000256" key="7">
    <source>
        <dbReference type="ARBA" id="ARBA00022842"/>
    </source>
</evidence>
<keyword evidence="5" id="KW-0479">Metal-binding</keyword>
<sequence>DSVSQELGEKYGGIFEAHLQMLQDSRLRSELEEMIRQRHYSPEYAVSRTLRRYAQVFQRLESEYLAERANDIFDIEKRLLRHLLGRRREGISHLSSPVLVLAHNLTPSETVNLDRRFVRGFVTEIGGPGGHTAIVAEGLEIPAVVGTGLFLTEVSGGDQVIIDGDNGLVILQPDEETLARYHHEVEEIRTLAVRLESLRDLPAETADKVPLKLFGNIEFPYEVDHCIDRGADGVGLYRTEFLYLGSETEPTEEVHFQAYSQ</sequence>
<dbReference type="EMBL" id="BARS01032946">
    <property type="protein sequence ID" value="GAG20301.1"/>
    <property type="molecule type" value="Genomic_DNA"/>
</dbReference>
<gene>
    <name evidence="12" type="ORF">S01H1_51077</name>
</gene>
<evidence type="ECO:0000256" key="6">
    <source>
        <dbReference type="ARBA" id="ARBA00022777"/>
    </source>
</evidence>
<dbReference type="GO" id="GO:0016301">
    <property type="term" value="F:kinase activity"/>
    <property type="evidence" value="ECO:0007669"/>
    <property type="project" value="UniProtKB-KW"/>
</dbReference>
<dbReference type="PANTHER" id="PTHR46244">
    <property type="entry name" value="PHOSPHOENOLPYRUVATE-PROTEIN PHOSPHOTRANSFERASE"/>
    <property type="match status" value="1"/>
</dbReference>
<dbReference type="SUPFAM" id="SSF52009">
    <property type="entry name" value="Phosphohistidine domain"/>
    <property type="match status" value="1"/>
</dbReference>
<dbReference type="Pfam" id="PF02896">
    <property type="entry name" value="PEP-utilizers_C"/>
    <property type="match status" value="1"/>
</dbReference>
<dbReference type="Gene3D" id="3.20.20.60">
    <property type="entry name" value="Phosphoenolpyruvate-binding domains"/>
    <property type="match status" value="1"/>
</dbReference>
<keyword evidence="4" id="KW-0808">Transferase</keyword>
<dbReference type="Pfam" id="PF00391">
    <property type="entry name" value="PEP-utilizers"/>
    <property type="match status" value="1"/>
</dbReference>
<dbReference type="InterPro" id="IPR015813">
    <property type="entry name" value="Pyrv/PenolPyrv_kinase-like_dom"/>
</dbReference>
<dbReference type="Gene3D" id="3.50.30.10">
    <property type="entry name" value="Phosphohistidine domain"/>
    <property type="match status" value="1"/>
</dbReference>
<protein>
    <recommendedName>
        <fullName evidence="3">Phosphoenolpyruvate-protein phosphotransferase</fullName>
    </recommendedName>
    <alternativeName>
        <fullName evidence="8">Phosphotransferase system, enzyme I</fullName>
    </alternativeName>
</protein>
<dbReference type="SUPFAM" id="SSF51621">
    <property type="entry name" value="Phosphoenolpyruvate/pyruvate domain"/>
    <property type="match status" value="1"/>
</dbReference>
<evidence type="ECO:0000259" key="11">
    <source>
        <dbReference type="Pfam" id="PF05524"/>
    </source>
</evidence>
<dbReference type="InterPro" id="IPR008279">
    <property type="entry name" value="PEP-util_enz_mobile_dom"/>
</dbReference>
<evidence type="ECO:0000256" key="4">
    <source>
        <dbReference type="ARBA" id="ARBA00022679"/>
    </source>
</evidence>
<dbReference type="PANTHER" id="PTHR46244:SF3">
    <property type="entry name" value="PHOSPHOENOLPYRUVATE-PROTEIN PHOSPHOTRANSFERASE"/>
    <property type="match status" value="1"/>
</dbReference>
<evidence type="ECO:0000256" key="5">
    <source>
        <dbReference type="ARBA" id="ARBA00022723"/>
    </source>
</evidence>
<evidence type="ECO:0000259" key="9">
    <source>
        <dbReference type="Pfam" id="PF00391"/>
    </source>
</evidence>
<dbReference type="GO" id="GO:0009401">
    <property type="term" value="P:phosphoenolpyruvate-dependent sugar phosphotransferase system"/>
    <property type="evidence" value="ECO:0007669"/>
    <property type="project" value="InterPro"/>
</dbReference>
<evidence type="ECO:0000256" key="3">
    <source>
        <dbReference type="ARBA" id="ARBA00016544"/>
    </source>
</evidence>
<feature type="domain" description="Phosphotransferase system enzyme I N-terminal" evidence="11">
    <location>
        <begin position="5"/>
        <end position="68"/>
    </location>
</feature>
<evidence type="ECO:0000256" key="1">
    <source>
        <dbReference type="ARBA" id="ARBA00001946"/>
    </source>
</evidence>
<keyword evidence="6" id="KW-0418">Kinase</keyword>
<dbReference type="AlphaFoldDB" id="X0X5L9"/>
<comment type="cofactor">
    <cofactor evidence="1">
        <name>Mg(2+)</name>
        <dbReference type="ChEBI" id="CHEBI:18420"/>
    </cofactor>
</comment>
<dbReference type="InterPro" id="IPR008731">
    <property type="entry name" value="PTS_EIN"/>
</dbReference>
<dbReference type="InterPro" id="IPR040442">
    <property type="entry name" value="Pyrv_kinase-like_dom_sf"/>
</dbReference>
<dbReference type="SUPFAM" id="SSF47831">
    <property type="entry name" value="Enzyme I of the PEP:sugar phosphotransferase system HPr-binding (sub)domain"/>
    <property type="match status" value="1"/>
</dbReference>
<evidence type="ECO:0000313" key="12">
    <source>
        <dbReference type="EMBL" id="GAG20301.1"/>
    </source>
</evidence>
<organism evidence="12">
    <name type="scientific">marine sediment metagenome</name>
    <dbReference type="NCBI Taxonomy" id="412755"/>
    <lineage>
        <taxon>unclassified sequences</taxon>
        <taxon>metagenomes</taxon>
        <taxon>ecological metagenomes</taxon>
    </lineage>
</organism>
<dbReference type="Pfam" id="PF05524">
    <property type="entry name" value="PEP-utilisers_N"/>
    <property type="match status" value="1"/>
</dbReference>